<keyword evidence="10" id="KW-0833">Ubl conjugation pathway</keyword>
<feature type="compositionally biased region" description="Low complexity" evidence="16">
    <location>
        <begin position="452"/>
        <end position="470"/>
    </location>
</feature>
<feature type="transmembrane region" description="Helical" evidence="17">
    <location>
        <begin position="75"/>
        <end position="96"/>
    </location>
</feature>
<feature type="region of interest" description="Disordered" evidence="16">
    <location>
        <begin position="447"/>
        <end position="470"/>
    </location>
</feature>
<name>A0A5J5B0Y6_9ASTE</name>
<keyword evidence="13 17" id="KW-0472">Membrane</keyword>
<dbReference type="CDD" id="cd16461">
    <property type="entry name" value="RING-H2_EL5-like"/>
    <property type="match status" value="1"/>
</dbReference>
<evidence type="ECO:0000256" key="15">
    <source>
        <dbReference type="PROSITE-ProRule" id="PRU00175"/>
    </source>
</evidence>
<evidence type="ECO:0000256" key="3">
    <source>
        <dbReference type="ARBA" id="ARBA00004906"/>
    </source>
</evidence>
<comment type="similarity">
    <text evidence="14">Belongs to the RING-type zinc finger family. ATL subfamily.</text>
</comment>
<dbReference type="PANTHER" id="PTHR46539:SF2">
    <property type="entry name" value="RING-H2 FINGER PROTEIN ATL43"/>
    <property type="match status" value="1"/>
</dbReference>
<keyword evidence="8" id="KW-0732">Signal</keyword>
<keyword evidence="11" id="KW-0862">Zinc</keyword>
<evidence type="ECO:0000256" key="13">
    <source>
        <dbReference type="ARBA" id="ARBA00023136"/>
    </source>
</evidence>
<keyword evidence="5" id="KW-0808">Transferase</keyword>
<protein>
    <recommendedName>
        <fullName evidence="4">RING-type E3 ubiquitin transferase</fullName>
        <ecNumber evidence="4">2.3.2.27</ecNumber>
    </recommendedName>
</protein>
<evidence type="ECO:0000256" key="1">
    <source>
        <dbReference type="ARBA" id="ARBA00000900"/>
    </source>
</evidence>
<dbReference type="PROSITE" id="PS50089">
    <property type="entry name" value="ZF_RING_2"/>
    <property type="match status" value="1"/>
</dbReference>
<gene>
    <name evidence="19" type="ORF">F0562_030834</name>
</gene>
<feature type="domain" description="RING-type" evidence="18">
    <location>
        <begin position="149"/>
        <end position="191"/>
    </location>
</feature>
<organism evidence="19 20">
    <name type="scientific">Nyssa sinensis</name>
    <dbReference type="NCBI Taxonomy" id="561372"/>
    <lineage>
        <taxon>Eukaryota</taxon>
        <taxon>Viridiplantae</taxon>
        <taxon>Streptophyta</taxon>
        <taxon>Embryophyta</taxon>
        <taxon>Tracheophyta</taxon>
        <taxon>Spermatophyta</taxon>
        <taxon>Magnoliopsida</taxon>
        <taxon>eudicotyledons</taxon>
        <taxon>Gunneridae</taxon>
        <taxon>Pentapetalae</taxon>
        <taxon>asterids</taxon>
        <taxon>Cornales</taxon>
        <taxon>Nyssaceae</taxon>
        <taxon>Nyssa</taxon>
    </lineage>
</organism>
<keyword evidence="9 15" id="KW-0863">Zinc-finger</keyword>
<dbReference type="FunFam" id="3.30.40.10:FF:000285">
    <property type="entry name" value="RING-H2 finger protein ATL43"/>
    <property type="match status" value="1"/>
</dbReference>
<proteinExistence type="inferred from homology"/>
<dbReference type="EMBL" id="CM018040">
    <property type="protein sequence ID" value="KAA8535846.1"/>
    <property type="molecule type" value="Genomic_DNA"/>
</dbReference>
<dbReference type="SUPFAM" id="SSF57850">
    <property type="entry name" value="RING/U-box"/>
    <property type="match status" value="1"/>
</dbReference>
<evidence type="ECO:0000256" key="2">
    <source>
        <dbReference type="ARBA" id="ARBA00004167"/>
    </source>
</evidence>
<accession>A0A5J5B0Y6</accession>
<dbReference type="Pfam" id="PF13639">
    <property type="entry name" value="zf-RING_2"/>
    <property type="match status" value="1"/>
</dbReference>
<dbReference type="SMART" id="SM00184">
    <property type="entry name" value="RING"/>
    <property type="match status" value="1"/>
</dbReference>
<evidence type="ECO:0000256" key="4">
    <source>
        <dbReference type="ARBA" id="ARBA00012483"/>
    </source>
</evidence>
<evidence type="ECO:0000256" key="17">
    <source>
        <dbReference type="SAM" id="Phobius"/>
    </source>
</evidence>
<keyword evidence="6 17" id="KW-0812">Transmembrane</keyword>
<evidence type="ECO:0000256" key="12">
    <source>
        <dbReference type="ARBA" id="ARBA00022989"/>
    </source>
</evidence>
<evidence type="ECO:0000256" key="16">
    <source>
        <dbReference type="SAM" id="MobiDB-lite"/>
    </source>
</evidence>
<dbReference type="AlphaFoldDB" id="A0A5J5B0Y6"/>
<dbReference type="InterPro" id="IPR013083">
    <property type="entry name" value="Znf_RING/FYVE/PHD"/>
</dbReference>
<evidence type="ECO:0000256" key="10">
    <source>
        <dbReference type="ARBA" id="ARBA00022786"/>
    </source>
</evidence>
<evidence type="ECO:0000313" key="20">
    <source>
        <dbReference type="Proteomes" id="UP000325577"/>
    </source>
</evidence>
<keyword evidence="7" id="KW-0479">Metal-binding</keyword>
<evidence type="ECO:0000259" key="18">
    <source>
        <dbReference type="PROSITE" id="PS50089"/>
    </source>
</evidence>
<dbReference type="PANTHER" id="PTHR46539">
    <property type="entry name" value="E3 UBIQUITIN-PROTEIN LIGASE ATL42"/>
    <property type="match status" value="1"/>
</dbReference>
<dbReference type="EC" id="2.3.2.27" evidence="4"/>
<evidence type="ECO:0000256" key="8">
    <source>
        <dbReference type="ARBA" id="ARBA00022729"/>
    </source>
</evidence>
<feature type="compositionally biased region" description="Pro residues" evidence="16">
    <location>
        <begin position="53"/>
        <end position="62"/>
    </location>
</feature>
<keyword evidence="20" id="KW-1185">Reference proteome</keyword>
<reference evidence="19 20" key="1">
    <citation type="submission" date="2019-09" db="EMBL/GenBank/DDBJ databases">
        <title>A chromosome-level genome assembly of the Chinese tupelo Nyssa sinensis.</title>
        <authorList>
            <person name="Yang X."/>
            <person name="Kang M."/>
            <person name="Yang Y."/>
            <person name="Xiong H."/>
            <person name="Wang M."/>
            <person name="Zhang Z."/>
            <person name="Wang Z."/>
            <person name="Wu H."/>
            <person name="Ma T."/>
            <person name="Liu J."/>
            <person name="Xi Z."/>
        </authorList>
    </citation>
    <scope>NUCLEOTIDE SEQUENCE [LARGE SCALE GENOMIC DNA]</scope>
    <source>
        <strain evidence="19">J267</strain>
        <tissue evidence="19">Leaf</tissue>
    </source>
</reference>
<evidence type="ECO:0000256" key="7">
    <source>
        <dbReference type="ARBA" id="ARBA00022723"/>
    </source>
</evidence>
<evidence type="ECO:0000256" key="9">
    <source>
        <dbReference type="ARBA" id="ARBA00022771"/>
    </source>
</evidence>
<evidence type="ECO:0000256" key="6">
    <source>
        <dbReference type="ARBA" id="ARBA00022692"/>
    </source>
</evidence>
<dbReference type="Proteomes" id="UP000325577">
    <property type="component" value="Linkage Group LG17"/>
</dbReference>
<dbReference type="GO" id="GO:0016020">
    <property type="term" value="C:membrane"/>
    <property type="evidence" value="ECO:0007669"/>
    <property type="project" value="UniProtKB-SubCell"/>
</dbReference>
<keyword evidence="12 17" id="KW-1133">Transmembrane helix</keyword>
<comment type="pathway">
    <text evidence="3">Protein modification; protein ubiquitination.</text>
</comment>
<dbReference type="InterPro" id="IPR001841">
    <property type="entry name" value="Znf_RING"/>
</dbReference>
<evidence type="ECO:0000313" key="19">
    <source>
        <dbReference type="EMBL" id="KAA8535846.1"/>
    </source>
</evidence>
<evidence type="ECO:0000256" key="14">
    <source>
        <dbReference type="ARBA" id="ARBA00024209"/>
    </source>
</evidence>
<sequence>MGVFTVLRIFSFIWLSVLFLLNTNTFLIIASKPRTNAVVRGSDIGDLATSSNPPLPPPPPLPANRSNGSPFRPSIAVIVGVLTTMFSITFLLLLYAKHCKRGNGHAANSRGAQLPTAARKNSGIDRSVIESLPVFRFESLRGHTDGLECAVCLNRFEPTDVLRLLPKCKHAFHVECVDTWLDAHSTCPLCRYRVDPEDILLVDDATKIFNQLASPPPPSGLPQESEPELGFRRVSGRYSSAGEIGSGFPQIVFQRPPVDELLETYNPTAVRRSLDSSSRRKKNSGPVFVGCFERSRKDGLLMSEGLAADKTSFERRFEHRIIVSAGSSGEFQQRWSDVQPADLLYLRSEMIITDSRRFSRSRQSREREQHQHQMLPLHSISNREAIDGGCQCSGRSVINSRCVSEITGLSRFSNRRSNNHHQEQERQKHKRLAGLVSRWLAWSSVSQPPVRSSHTTTTSATATATVVYEK</sequence>
<dbReference type="GO" id="GO:0008270">
    <property type="term" value="F:zinc ion binding"/>
    <property type="evidence" value="ECO:0007669"/>
    <property type="project" value="UniProtKB-KW"/>
</dbReference>
<comment type="subcellular location">
    <subcellularLocation>
        <location evidence="2">Membrane</location>
        <topology evidence="2">Single-pass membrane protein</topology>
    </subcellularLocation>
</comment>
<dbReference type="OrthoDB" id="8062037at2759"/>
<evidence type="ECO:0000256" key="5">
    <source>
        <dbReference type="ARBA" id="ARBA00022679"/>
    </source>
</evidence>
<feature type="region of interest" description="Disordered" evidence="16">
    <location>
        <begin position="48"/>
        <end position="67"/>
    </location>
</feature>
<comment type="catalytic activity">
    <reaction evidence="1">
        <text>S-ubiquitinyl-[E2 ubiquitin-conjugating enzyme]-L-cysteine + [acceptor protein]-L-lysine = [E2 ubiquitin-conjugating enzyme]-L-cysteine + N(6)-ubiquitinyl-[acceptor protein]-L-lysine.</text>
        <dbReference type="EC" id="2.3.2.27"/>
    </reaction>
</comment>
<feature type="transmembrane region" description="Helical" evidence="17">
    <location>
        <begin position="6"/>
        <end position="30"/>
    </location>
</feature>
<dbReference type="GO" id="GO:0061630">
    <property type="term" value="F:ubiquitin protein ligase activity"/>
    <property type="evidence" value="ECO:0007669"/>
    <property type="project" value="UniProtKB-EC"/>
</dbReference>
<dbReference type="Gene3D" id="3.30.40.10">
    <property type="entry name" value="Zinc/RING finger domain, C3HC4 (zinc finger)"/>
    <property type="match status" value="1"/>
</dbReference>
<evidence type="ECO:0000256" key="11">
    <source>
        <dbReference type="ARBA" id="ARBA00022833"/>
    </source>
</evidence>